<gene>
    <name evidence="4" type="ORF">A8806_11015</name>
</gene>
<dbReference type="EMBL" id="QGDL01000010">
    <property type="protein sequence ID" value="PWJ27842.1"/>
    <property type="molecule type" value="Genomic_DNA"/>
</dbReference>
<feature type="transmembrane region" description="Helical" evidence="2">
    <location>
        <begin position="353"/>
        <end position="373"/>
    </location>
</feature>
<keyword evidence="2" id="KW-0812">Transmembrane</keyword>
<evidence type="ECO:0000256" key="1">
    <source>
        <dbReference type="SAM" id="MobiDB-lite"/>
    </source>
</evidence>
<dbReference type="PANTHER" id="PTHR30383:SF5">
    <property type="entry name" value="SGNH HYDROLASE-TYPE ESTERASE DOMAIN-CONTAINING PROTEIN"/>
    <property type="match status" value="1"/>
</dbReference>
<feature type="compositionally biased region" description="Basic and acidic residues" evidence="1">
    <location>
        <begin position="327"/>
        <end position="338"/>
    </location>
</feature>
<evidence type="ECO:0000256" key="2">
    <source>
        <dbReference type="SAM" id="Phobius"/>
    </source>
</evidence>
<feature type="signal peptide" evidence="3">
    <location>
        <begin position="1"/>
        <end position="27"/>
    </location>
</feature>
<proteinExistence type="predicted"/>
<evidence type="ECO:0000313" key="5">
    <source>
        <dbReference type="Proteomes" id="UP000245845"/>
    </source>
</evidence>
<dbReference type="Pfam" id="PF00657">
    <property type="entry name" value="Lipase_GDSL"/>
    <property type="match status" value="1"/>
</dbReference>
<reference evidence="4 5" key="1">
    <citation type="submission" date="2018-05" db="EMBL/GenBank/DDBJ databases">
        <title>The Hungate 1000. A catalogue of reference genomes from the rumen microbiome.</title>
        <authorList>
            <person name="Kelly W."/>
        </authorList>
    </citation>
    <scope>NUCLEOTIDE SEQUENCE [LARGE SCALE GENOMIC DNA]</scope>
    <source>
        <strain evidence="4 5">NLAE-zl-C242</strain>
    </source>
</reference>
<dbReference type="GO" id="GO:0004622">
    <property type="term" value="F:phosphatidylcholine lysophospholipase activity"/>
    <property type="evidence" value="ECO:0007669"/>
    <property type="project" value="TreeGrafter"/>
</dbReference>
<feature type="region of interest" description="Disordered" evidence="1">
    <location>
        <begin position="275"/>
        <end position="347"/>
    </location>
</feature>
<sequence>MKKYLRMAAGLILAAALLVQQVMPVRAWNEVITCTVLGDSIAKGYSSDKVNKIKCYGRIVTEQLAEENEAYFDYQNYAKNGLDTAGLNEKVLSRDTVKRNLNKSDIVLITMGSNDLLNEFKHVSQQILNSNTKFRSANQALSELQEGVKKNPLTILKIVDALSNWDYGSFETEWMKAMETVSQQKKKNAQVIVTNIYNPVYNMELPGTLNKVVENIIGNMNSIIEKRASDYGYQVVDLFNSSIVAFVQGDGLHPSQEGQELIAGMVYKLVEDPDSREDVLEEDSQSVDGGAVKGEAQDKTGGQAENRENAAAPDAESENVKQMQENQAEKTENEKNLTDKQSGQQEHSRRADWLGIAAGVILAASGICLLYLMNRKKKG</sequence>
<organism evidence="4 5">
    <name type="scientific">Faecalicatena orotica</name>
    <dbReference type="NCBI Taxonomy" id="1544"/>
    <lineage>
        <taxon>Bacteria</taxon>
        <taxon>Bacillati</taxon>
        <taxon>Bacillota</taxon>
        <taxon>Clostridia</taxon>
        <taxon>Lachnospirales</taxon>
        <taxon>Lachnospiraceae</taxon>
        <taxon>Faecalicatena</taxon>
    </lineage>
</organism>
<evidence type="ECO:0000256" key="3">
    <source>
        <dbReference type="SAM" id="SignalP"/>
    </source>
</evidence>
<accession>A0A2Y9BKF2</accession>
<name>A0A2Y9BKF2_9FIRM</name>
<keyword evidence="2" id="KW-0472">Membrane</keyword>
<dbReference type="RefSeq" id="WP_242996137.1">
    <property type="nucleotide sequence ID" value="NZ_BAAACK010000029.1"/>
</dbReference>
<keyword evidence="3" id="KW-0732">Signal</keyword>
<dbReference type="AlphaFoldDB" id="A0A2Y9BKF2"/>
<dbReference type="InterPro" id="IPR051532">
    <property type="entry name" value="Ester_Hydrolysis_Enzymes"/>
</dbReference>
<dbReference type="Proteomes" id="UP000245845">
    <property type="component" value="Unassembled WGS sequence"/>
</dbReference>
<feature type="chain" id="PRO_5043162200" evidence="3">
    <location>
        <begin position="28"/>
        <end position="379"/>
    </location>
</feature>
<protein>
    <submittedName>
        <fullName evidence="4">Lysophospholipase L1-like esterase</fullName>
    </submittedName>
</protein>
<keyword evidence="2" id="KW-1133">Transmembrane helix</keyword>
<evidence type="ECO:0000313" key="4">
    <source>
        <dbReference type="EMBL" id="PWJ27842.1"/>
    </source>
</evidence>
<dbReference type="InterPro" id="IPR036514">
    <property type="entry name" value="SGNH_hydro_sf"/>
</dbReference>
<keyword evidence="5" id="KW-1185">Reference proteome</keyword>
<dbReference type="PANTHER" id="PTHR30383">
    <property type="entry name" value="THIOESTERASE 1/PROTEASE 1/LYSOPHOSPHOLIPASE L1"/>
    <property type="match status" value="1"/>
</dbReference>
<dbReference type="InterPro" id="IPR001087">
    <property type="entry name" value="GDSL"/>
</dbReference>
<dbReference type="Gene3D" id="3.40.50.1110">
    <property type="entry name" value="SGNH hydrolase"/>
    <property type="match status" value="1"/>
</dbReference>
<comment type="caution">
    <text evidence="4">The sequence shown here is derived from an EMBL/GenBank/DDBJ whole genome shotgun (WGS) entry which is preliminary data.</text>
</comment>
<dbReference type="SUPFAM" id="SSF52266">
    <property type="entry name" value="SGNH hydrolase"/>
    <property type="match status" value="1"/>
</dbReference>